<feature type="domain" description="HTH cro/C1-type" evidence="1">
    <location>
        <begin position="52"/>
        <end position="105"/>
    </location>
</feature>
<evidence type="ECO:0000259" key="1">
    <source>
        <dbReference type="PROSITE" id="PS50943"/>
    </source>
</evidence>
<dbReference type="CDD" id="cd00093">
    <property type="entry name" value="HTH_XRE"/>
    <property type="match status" value="1"/>
</dbReference>
<dbReference type="Proteomes" id="UP000659438">
    <property type="component" value="Unassembled WGS sequence"/>
</dbReference>
<sequence length="107" mass="11915">MNEPTDIQIINDADGNPAFVVIPYAKYVAQKLEPDLIPHEVVSRIVDGATPIRAWREHLSLTQEEVARRLGISQPAFAQQESVGKPRRATREKIAAAFGIRADQLEL</sequence>
<reference evidence="2 4" key="1">
    <citation type="journal article" date="2020" name="Microorganisms">
        <title>Reliable Identification of Environmental Pseudomonas Isolates Using the rpoD Gene.</title>
        <authorList>
            <consortium name="The Broad Institute Genome Sequencing Platform"/>
            <person name="Girard L."/>
            <person name="Lood C."/>
            <person name="Rokni-Zadeh H."/>
            <person name="van Noort V."/>
            <person name="Lavigne R."/>
            <person name="De Mot R."/>
        </authorList>
    </citation>
    <scope>NUCLEOTIDE SEQUENCE</scope>
    <source>
        <strain evidence="2 4">SWRI102</strain>
    </source>
</reference>
<dbReference type="PROSITE" id="PS50943">
    <property type="entry name" value="HTH_CROC1"/>
    <property type="match status" value="1"/>
</dbReference>
<dbReference type="SUPFAM" id="SSF47413">
    <property type="entry name" value="lambda repressor-like DNA-binding domains"/>
    <property type="match status" value="1"/>
</dbReference>
<accession>A0A923FNZ5</accession>
<evidence type="ECO:0000313" key="3">
    <source>
        <dbReference type="EMBL" id="MBV4549828.1"/>
    </source>
</evidence>
<dbReference type="EMBL" id="JABWQX020000001">
    <property type="protein sequence ID" value="MBV4549828.1"/>
    <property type="molecule type" value="Genomic_DNA"/>
</dbReference>
<evidence type="ECO:0000313" key="2">
    <source>
        <dbReference type="EMBL" id="MBC3396036.1"/>
    </source>
</evidence>
<comment type="caution">
    <text evidence="2">The sequence shown here is derived from an EMBL/GenBank/DDBJ whole genome shotgun (WGS) entry which is preliminary data.</text>
</comment>
<dbReference type="EMBL" id="JABWQX010000003">
    <property type="protein sequence ID" value="MBC3396036.1"/>
    <property type="molecule type" value="Genomic_DNA"/>
</dbReference>
<dbReference type="SMART" id="SM00530">
    <property type="entry name" value="HTH_XRE"/>
    <property type="match status" value="1"/>
</dbReference>
<protein>
    <submittedName>
        <fullName evidence="3">Helix-turn-helix domain-containing protein</fullName>
    </submittedName>
    <submittedName>
        <fullName evidence="2">Helix-turn-helix transcriptional regulator</fullName>
    </submittedName>
</protein>
<dbReference type="InterPro" id="IPR001387">
    <property type="entry name" value="Cro/C1-type_HTH"/>
</dbReference>
<reference evidence="2" key="2">
    <citation type="submission" date="2020-07" db="EMBL/GenBank/DDBJ databases">
        <authorList>
            <person name="Lood C."/>
            <person name="Girard L."/>
        </authorList>
    </citation>
    <scope>NUCLEOTIDE SEQUENCE</scope>
    <source>
        <strain evidence="2">SWRI102</strain>
    </source>
</reference>
<dbReference type="Pfam" id="PF01381">
    <property type="entry name" value="HTH_3"/>
    <property type="match status" value="1"/>
</dbReference>
<proteinExistence type="predicted"/>
<gene>
    <name evidence="3" type="ORF">HU742_001505</name>
    <name evidence="2" type="ORF">HU742_12510</name>
</gene>
<dbReference type="Gene3D" id="1.10.260.40">
    <property type="entry name" value="lambda repressor-like DNA-binding domains"/>
    <property type="match status" value="1"/>
</dbReference>
<evidence type="ECO:0000313" key="4">
    <source>
        <dbReference type="Proteomes" id="UP000659438"/>
    </source>
</evidence>
<dbReference type="AlphaFoldDB" id="A0A923FNZ5"/>
<keyword evidence="4" id="KW-1185">Reference proteome</keyword>
<name>A0A923FNZ5_9PSED</name>
<dbReference type="InterPro" id="IPR010982">
    <property type="entry name" value="Lambda_DNA-bd_dom_sf"/>
</dbReference>
<reference evidence="3" key="3">
    <citation type="submission" date="2021-06" db="EMBL/GenBank/DDBJ databases">
        <title>Updating the genus Pseudomonas: Description of 43 new species and partition of the Pseudomonas putida group.</title>
        <authorList>
            <person name="Girard L."/>
            <person name="Lood C."/>
            <person name="Vandamme P."/>
            <person name="Rokni-Zadeh H."/>
            <person name="Van Noort V."/>
            <person name="Hofte M."/>
            <person name="Lavigne R."/>
            <person name="De Mot R."/>
        </authorList>
    </citation>
    <scope>NUCLEOTIDE SEQUENCE</scope>
    <source>
        <strain evidence="3">SWRI102</strain>
    </source>
</reference>
<dbReference type="GO" id="GO:0003677">
    <property type="term" value="F:DNA binding"/>
    <property type="evidence" value="ECO:0007669"/>
    <property type="project" value="InterPro"/>
</dbReference>
<organism evidence="2">
    <name type="scientific">Pseudomonas marvdashtae</name>
    <dbReference type="NCBI Taxonomy" id="2745500"/>
    <lineage>
        <taxon>Bacteria</taxon>
        <taxon>Pseudomonadati</taxon>
        <taxon>Pseudomonadota</taxon>
        <taxon>Gammaproteobacteria</taxon>
        <taxon>Pseudomonadales</taxon>
        <taxon>Pseudomonadaceae</taxon>
        <taxon>Pseudomonas</taxon>
    </lineage>
</organism>
<dbReference type="RefSeq" id="WP_186634311.1">
    <property type="nucleotide sequence ID" value="NZ_JABWQX020000001.1"/>
</dbReference>